<accession>A0A9Q0E1F4</accession>
<dbReference type="SMART" id="SM00355">
    <property type="entry name" value="ZnF_C2H2"/>
    <property type="match status" value="7"/>
</dbReference>
<dbReference type="PANTHER" id="PTHR15740">
    <property type="entry name" value="NEUROPROTECTIVE PEPTIDE-CONTAINING PROTEIN"/>
    <property type="match status" value="1"/>
</dbReference>
<dbReference type="PROSITE" id="PS00028">
    <property type="entry name" value="ZINC_FINGER_C2H2_1"/>
    <property type="match status" value="1"/>
</dbReference>
<keyword evidence="4" id="KW-0862">Zinc</keyword>
<organism evidence="12 13">
    <name type="scientific">Muraenolepis orangiensis</name>
    <name type="common">Patagonian moray cod</name>
    <dbReference type="NCBI Taxonomy" id="630683"/>
    <lineage>
        <taxon>Eukaryota</taxon>
        <taxon>Metazoa</taxon>
        <taxon>Chordata</taxon>
        <taxon>Craniata</taxon>
        <taxon>Vertebrata</taxon>
        <taxon>Euteleostomi</taxon>
        <taxon>Actinopterygii</taxon>
        <taxon>Neopterygii</taxon>
        <taxon>Teleostei</taxon>
        <taxon>Neoteleostei</taxon>
        <taxon>Acanthomorphata</taxon>
        <taxon>Zeiogadaria</taxon>
        <taxon>Gadariae</taxon>
        <taxon>Gadiformes</taxon>
        <taxon>Muraenolepidoidei</taxon>
        <taxon>Muraenolepididae</taxon>
        <taxon>Muraenolepis</taxon>
    </lineage>
</organism>
<dbReference type="PANTHER" id="PTHR15740:SF2">
    <property type="entry name" value="ACTIVITY-DEPENDENT NEUROPROTECTOR HOMEOBOX PROTEIN 2"/>
    <property type="match status" value="1"/>
</dbReference>
<dbReference type="AlphaFoldDB" id="A0A9Q0E1F4"/>
<proteinExistence type="predicted"/>
<dbReference type="InterPro" id="IPR045762">
    <property type="entry name" value="ADNP_Znf"/>
</dbReference>
<keyword evidence="1" id="KW-0479">Metal-binding</keyword>
<evidence type="ECO:0000256" key="7">
    <source>
        <dbReference type="ARBA" id="ARBA00023155"/>
    </source>
</evidence>
<keyword evidence="9" id="KW-0539">Nucleus</keyword>
<reference evidence="12" key="1">
    <citation type="submission" date="2022-07" db="EMBL/GenBank/DDBJ databases">
        <title>Chromosome-level genome of Muraenolepis orangiensis.</title>
        <authorList>
            <person name="Kim J."/>
        </authorList>
    </citation>
    <scope>NUCLEOTIDE SEQUENCE</scope>
    <source>
        <strain evidence="12">KU_S4_2022</strain>
        <tissue evidence="12">Muscle</tissue>
    </source>
</reference>
<feature type="compositionally biased region" description="Basic and acidic residues" evidence="10">
    <location>
        <begin position="958"/>
        <end position="968"/>
    </location>
</feature>
<evidence type="ECO:0000256" key="2">
    <source>
        <dbReference type="ARBA" id="ARBA00022737"/>
    </source>
</evidence>
<dbReference type="GO" id="GO:0008270">
    <property type="term" value="F:zinc ion binding"/>
    <property type="evidence" value="ECO:0007669"/>
    <property type="project" value="UniProtKB-KW"/>
</dbReference>
<keyword evidence="7" id="KW-0371">Homeobox</keyword>
<feature type="region of interest" description="Disordered" evidence="10">
    <location>
        <begin position="929"/>
        <end position="968"/>
    </location>
</feature>
<dbReference type="GO" id="GO:0005634">
    <property type="term" value="C:nucleus"/>
    <property type="evidence" value="ECO:0007669"/>
    <property type="project" value="TreeGrafter"/>
</dbReference>
<evidence type="ECO:0000256" key="9">
    <source>
        <dbReference type="ARBA" id="ARBA00023242"/>
    </source>
</evidence>
<sequence length="968" mass="104812">MYQVPVQRLDRIRTSRKRVKAILTDIGLNSCQDFLKDQKTLDDNGSFEKTEWNDLTDCYQTKKRKKWCYRTQPLCCALCWFSCRSWYTFRSHVQRCHDEESDLASLTPCPTCAYISRPGLLARHAKLFHGSPQAAPSANNGTAAGNRVNRALTKALVSPTQAGVRVTTVGPGGDRYSCAACGFHDSLLYVMRKHVLLNHCKSLLQKYYGRRADTTEADGEAALNADPGGKRPRGLSGHSKFFCCTCKMPAETSEHLLYHLLSSAKHLELQGHIRPLLVEHCSSIAKIAPAGSKSLELPHVAPLALQQVVSMMAKGMVNLPPVNGQHPAPKKTMLLTTHSQPTALVCSAVGGRQQIVLSGGQKAAGGSNKPLGFMVSSGAQGKQVPLTVTVRGSGQGQTQQVLLPAGITLNLGGNIGSVGSPRQPLVFNQSREGKIEVKMTTAGQQMVLTQPGGQATTAGAGTPQPLVSNGKAALGPSVVLAQGKALGPSVVLSPGNANTFSAVAPNRSLLIGGQVGPGQSMMLNQGLSLQSSQSTVRLIPTGNKVNGMPTYTLAAVQVTMPVQSGQVAKPPVVVAVPPQKALVPPAGTLPAKPPAAVSQAMAAKSLYVSKSLSGKLECQRCKVAFADQSLYQHLLHGMHCLLCPLVFYSLRQLRSHCDEAHSLAQPANRQRLQLEYRLACTQEGRLVARLPTLNAKVPKDMLGCKELHLALVPKDRHLEVMHVHLTEKLAKPSWPASPTPPFSCPFCREPCSRSPATYEQHLRQRHHVMHTIHAILKTPAFKCVYCLGVYTEQSSTRTVSIHVQRCRCAPRSVKDAEKLLNPDTSVGAAGRARYWCRLSLLFLVNGLKLSQPEVTSIFSSKRKRCLQDCQRRRLQVLLGFDSCHLKTVQHGLVLTRSPVSRGSVTQGCVNMETQTSVVVCKQEPMDPVEIGPFSDHPYAEPQPLPTTTPSPPTQQNGRLDRTESGKQP</sequence>
<evidence type="ECO:0000313" key="13">
    <source>
        <dbReference type="Proteomes" id="UP001148018"/>
    </source>
</evidence>
<evidence type="ECO:0000256" key="6">
    <source>
        <dbReference type="ARBA" id="ARBA00023125"/>
    </source>
</evidence>
<keyword evidence="13" id="KW-1185">Reference proteome</keyword>
<dbReference type="InterPro" id="IPR038861">
    <property type="entry name" value="ADNP/ADNP2"/>
</dbReference>
<evidence type="ECO:0000256" key="1">
    <source>
        <dbReference type="ARBA" id="ARBA00022723"/>
    </source>
</evidence>
<dbReference type="EMBL" id="JANIIK010000109">
    <property type="protein sequence ID" value="KAJ3597571.1"/>
    <property type="molecule type" value="Genomic_DNA"/>
</dbReference>
<dbReference type="InterPro" id="IPR013087">
    <property type="entry name" value="Znf_C2H2_type"/>
</dbReference>
<evidence type="ECO:0000259" key="11">
    <source>
        <dbReference type="PROSITE" id="PS00028"/>
    </source>
</evidence>
<dbReference type="GO" id="GO:0010468">
    <property type="term" value="P:regulation of gene expression"/>
    <property type="evidence" value="ECO:0007669"/>
    <property type="project" value="TreeGrafter"/>
</dbReference>
<keyword evidence="3" id="KW-0863">Zinc-finger</keyword>
<dbReference type="Pfam" id="PF19627">
    <property type="entry name" value="ADNP_N"/>
    <property type="match status" value="1"/>
</dbReference>
<keyword evidence="6" id="KW-0238">DNA-binding</keyword>
<gene>
    <name evidence="12" type="ORF">NHX12_001094</name>
</gene>
<evidence type="ECO:0000313" key="12">
    <source>
        <dbReference type="EMBL" id="KAJ3597571.1"/>
    </source>
</evidence>
<protein>
    <recommendedName>
        <fullName evidence="11">C2H2-type domain-containing protein</fullName>
    </recommendedName>
</protein>
<dbReference type="OrthoDB" id="10053955at2759"/>
<comment type="caution">
    <text evidence="12">The sequence shown here is derived from an EMBL/GenBank/DDBJ whole genome shotgun (WGS) entry which is preliminary data.</text>
</comment>
<dbReference type="Proteomes" id="UP001148018">
    <property type="component" value="Unassembled WGS sequence"/>
</dbReference>
<evidence type="ECO:0000256" key="5">
    <source>
        <dbReference type="ARBA" id="ARBA00023015"/>
    </source>
</evidence>
<feature type="domain" description="C2H2-type" evidence="11">
    <location>
        <begin position="640"/>
        <end position="661"/>
    </location>
</feature>
<keyword evidence="2" id="KW-0677">Repeat</keyword>
<evidence type="ECO:0000256" key="10">
    <source>
        <dbReference type="SAM" id="MobiDB-lite"/>
    </source>
</evidence>
<keyword evidence="8" id="KW-0804">Transcription</keyword>
<dbReference type="GO" id="GO:0003677">
    <property type="term" value="F:DNA binding"/>
    <property type="evidence" value="ECO:0007669"/>
    <property type="project" value="UniProtKB-KW"/>
</dbReference>
<name>A0A9Q0E1F4_9TELE</name>
<keyword evidence="5" id="KW-0805">Transcription regulation</keyword>
<evidence type="ECO:0000256" key="4">
    <source>
        <dbReference type="ARBA" id="ARBA00022833"/>
    </source>
</evidence>
<evidence type="ECO:0000256" key="3">
    <source>
        <dbReference type="ARBA" id="ARBA00022771"/>
    </source>
</evidence>
<evidence type="ECO:0000256" key="8">
    <source>
        <dbReference type="ARBA" id="ARBA00023163"/>
    </source>
</evidence>
<feature type="compositionally biased region" description="Pro residues" evidence="10">
    <location>
        <begin position="940"/>
        <end position="952"/>
    </location>
</feature>